<accession>A0ABR4THZ6</accession>
<dbReference type="InterPro" id="IPR037026">
    <property type="entry name" value="Vgr_OB-fold_dom_sf"/>
</dbReference>
<evidence type="ECO:0000313" key="2">
    <source>
        <dbReference type="EMBL" id="KEI18246.1"/>
    </source>
</evidence>
<dbReference type="Gene3D" id="2.40.50.230">
    <property type="entry name" value="Gp5 N-terminal domain"/>
    <property type="match status" value="1"/>
</dbReference>
<organism evidence="2 3">
    <name type="scientific">Clostridium haemolyticum NCTC 9693</name>
    <dbReference type="NCBI Taxonomy" id="1443114"/>
    <lineage>
        <taxon>Bacteria</taxon>
        <taxon>Bacillati</taxon>
        <taxon>Bacillota</taxon>
        <taxon>Clostridia</taxon>
        <taxon>Eubacteriales</taxon>
        <taxon>Clostridiaceae</taxon>
        <taxon>Clostridium</taxon>
    </lineage>
</organism>
<dbReference type="Proteomes" id="UP000027937">
    <property type="component" value="Unassembled WGS sequence"/>
</dbReference>
<proteinExistence type="predicted"/>
<keyword evidence="3" id="KW-1185">Reference proteome</keyword>
<dbReference type="RefSeq" id="WP_039228083.1">
    <property type="nucleotide sequence ID" value="NZ_JENX01000026.1"/>
</dbReference>
<comment type="caution">
    <text evidence="2">The sequence shown here is derived from an EMBL/GenBank/DDBJ whole genome shotgun (WGS) entry which is preliminary data.</text>
</comment>
<feature type="domain" description="Phage protein Gp138 N-terminal" evidence="1">
    <location>
        <begin position="24"/>
        <end position="116"/>
    </location>
</feature>
<evidence type="ECO:0000259" key="1">
    <source>
        <dbReference type="Pfam" id="PF18352"/>
    </source>
</evidence>
<sequence>MKNIANLFHNFQINMNNNLNVLMIGKITSYNATNNTATIEPMHYFPTTEKPYTPLINVPIGCFNIGGYNIKIKPKINDIMLIMFTDYDIDNLLIDSKTKKPNTSRTHALEDAIALPLSINFLNNSFNATEDLTIAKEGTNTYVKIKSNGDIILNSSTIKLGENATKRVMLENGNSYTTSSKVYAE</sequence>
<dbReference type="Pfam" id="PF18352">
    <property type="entry name" value="Gp138_N"/>
    <property type="match status" value="1"/>
</dbReference>
<name>A0ABR4THZ6_CLOHA</name>
<dbReference type="InterPro" id="IPR041599">
    <property type="entry name" value="Gp138_N"/>
</dbReference>
<reference evidence="2 3" key="1">
    <citation type="submission" date="2014-02" db="EMBL/GenBank/DDBJ databases">
        <title>Plasmidome dynamics in the species complex Clostridium novyi sensu lato converts strains of independent lineages into distinctly different pathogens.</title>
        <authorList>
            <person name="Skarin H."/>
            <person name="Segerman B."/>
        </authorList>
    </citation>
    <scope>NUCLEOTIDE SEQUENCE [LARGE SCALE GENOMIC DNA]</scope>
    <source>
        <strain evidence="2 3">NCTC 9693</strain>
    </source>
</reference>
<protein>
    <recommendedName>
        <fullName evidence="1">Phage protein Gp138 N-terminal domain-containing protein</fullName>
    </recommendedName>
</protein>
<dbReference type="EMBL" id="JENX01000026">
    <property type="protein sequence ID" value="KEI18246.1"/>
    <property type="molecule type" value="Genomic_DNA"/>
</dbReference>
<evidence type="ECO:0000313" key="3">
    <source>
        <dbReference type="Proteomes" id="UP000027937"/>
    </source>
</evidence>
<gene>
    <name evidence="2" type="ORF">Z960_03745</name>
</gene>